<comment type="caution">
    <text evidence="7">The sequence shown here is derived from an EMBL/GenBank/DDBJ whole genome shotgun (WGS) entry which is preliminary data.</text>
</comment>
<dbReference type="GO" id="GO:0016042">
    <property type="term" value="P:lipid catabolic process"/>
    <property type="evidence" value="ECO:0007669"/>
    <property type="project" value="UniProtKB-UniRule"/>
</dbReference>
<dbReference type="InterPro" id="IPR002641">
    <property type="entry name" value="PNPLA_dom"/>
</dbReference>
<feature type="signal peptide" evidence="5">
    <location>
        <begin position="1"/>
        <end position="20"/>
    </location>
</feature>
<evidence type="ECO:0000259" key="6">
    <source>
        <dbReference type="PROSITE" id="PS51635"/>
    </source>
</evidence>
<dbReference type="InterPro" id="IPR016035">
    <property type="entry name" value="Acyl_Trfase/lysoPLipase"/>
</dbReference>
<evidence type="ECO:0000256" key="1">
    <source>
        <dbReference type="ARBA" id="ARBA00022801"/>
    </source>
</evidence>
<sequence length="349" mass="39290">MNKFATTCAILMMCVLAVSAKADGEYCYALALQGGGDKGAYQAGALAQIIEDSDPSEIQYDVVSGVSVGSINAGYFCEFPKGQELDAVESMLNRWDHLSSDKVYKNWKWGGPVRGIFKEKSLYNSSPLREYLQQEIKEPKRGIIVAATNAHLGTQKIWDENDSLETLQKAILASSSFPGFFEPVDDLGDGVTYYDGGNSYSVNIFGAINKCVDYGFDYDHIVVDVIMNSGAVLNKMNVSDYKTLPMVMRYLEIERYYDTMELLERALQDFEGVNFRYLVVPSKKVEPTIIPMDFSHKEIQKMIKEGREDAKKVLSEEHGANYRKVLEFHQLKMNAQFKGDYAEFLSARE</sequence>
<dbReference type="InterPro" id="IPR050301">
    <property type="entry name" value="NTE"/>
</dbReference>
<feature type="domain" description="PNPLA" evidence="6">
    <location>
        <begin position="30"/>
        <end position="209"/>
    </location>
</feature>
<evidence type="ECO:0000256" key="5">
    <source>
        <dbReference type="SAM" id="SignalP"/>
    </source>
</evidence>
<proteinExistence type="predicted"/>
<gene>
    <name evidence="7" type="ORF">ECRASSUSDP1_LOCUS14699</name>
</gene>
<dbReference type="EMBL" id="CAMPGE010014699">
    <property type="protein sequence ID" value="CAI2373356.1"/>
    <property type="molecule type" value="Genomic_DNA"/>
</dbReference>
<keyword evidence="3 4" id="KW-0443">Lipid metabolism</keyword>
<dbReference type="Gene3D" id="3.40.1090.10">
    <property type="entry name" value="Cytosolic phospholipase A2 catalytic domain"/>
    <property type="match status" value="2"/>
</dbReference>
<keyword evidence="5" id="KW-0732">Signal</keyword>
<evidence type="ECO:0000256" key="4">
    <source>
        <dbReference type="PROSITE-ProRule" id="PRU01161"/>
    </source>
</evidence>
<feature type="active site" description="Proton acceptor" evidence="4">
    <location>
        <position position="195"/>
    </location>
</feature>
<dbReference type="Proteomes" id="UP001295684">
    <property type="component" value="Unassembled WGS sequence"/>
</dbReference>
<keyword evidence="2 4" id="KW-0442">Lipid degradation</keyword>
<reference evidence="7" key="1">
    <citation type="submission" date="2023-07" db="EMBL/GenBank/DDBJ databases">
        <authorList>
            <consortium name="AG Swart"/>
            <person name="Singh M."/>
            <person name="Singh A."/>
            <person name="Seah K."/>
            <person name="Emmerich C."/>
        </authorList>
    </citation>
    <scope>NUCLEOTIDE SEQUENCE</scope>
    <source>
        <strain evidence="7">DP1</strain>
    </source>
</reference>
<accession>A0AAD2CWI4</accession>
<feature type="short sequence motif" description="DGA/G" evidence="4">
    <location>
        <begin position="195"/>
        <end position="197"/>
    </location>
</feature>
<evidence type="ECO:0000313" key="8">
    <source>
        <dbReference type="Proteomes" id="UP001295684"/>
    </source>
</evidence>
<dbReference type="AlphaFoldDB" id="A0AAD2CWI4"/>
<name>A0AAD2CWI4_EUPCR</name>
<feature type="short sequence motif" description="GXGXXG" evidence="4">
    <location>
        <begin position="34"/>
        <end position="39"/>
    </location>
</feature>
<dbReference type="SUPFAM" id="SSF52151">
    <property type="entry name" value="FabD/lysophospholipase-like"/>
    <property type="match status" value="1"/>
</dbReference>
<evidence type="ECO:0000256" key="3">
    <source>
        <dbReference type="ARBA" id="ARBA00023098"/>
    </source>
</evidence>
<feature type="short sequence motif" description="GXSXG" evidence="4">
    <location>
        <begin position="65"/>
        <end position="69"/>
    </location>
</feature>
<dbReference type="PANTHER" id="PTHR14226:SF57">
    <property type="entry name" value="BLR7027 PROTEIN"/>
    <property type="match status" value="1"/>
</dbReference>
<dbReference type="GO" id="GO:0052689">
    <property type="term" value="F:carboxylic ester hydrolase activity"/>
    <property type="evidence" value="ECO:0007669"/>
    <property type="project" value="UniProtKB-ARBA"/>
</dbReference>
<organism evidence="7 8">
    <name type="scientific">Euplotes crassus</name>
    <dbReference type="NCBI Taxonomy" id="5936"/>
    <lineage>
        <taxon>Eukaryota</taxon>
        <taxon>Sar</taxon>
        <taxon>Alveolata</taxon>
        <taxon>Ciliophora</taxon>
        <taxon>Intramacronucleata</taxon>
        <taxon>Spirotrichea</taxon>
        <taxon>Hypotrichia</taxon>
        <taxon>Euplotida</taxon>
        <taxon>Euplotidae</taxon>
        <taxon>Moneuplotes</taxon>
    </lineage>
</organism>
<dbReference type="PANTHER" id="PTHR14226">
    <property type="entry name" value="NEUROPATHY TARGET ESTERASE/SWISS CHEESE D.MELANOGASTER"/>
    <property type="match status" value="1"/>
</dbReference>
<keyword evidence="1 4" id="KW-0378">Hydrolase</keyword>
<evidence type="ECO:0000313" key="7">
    <source>
        <dbReference type="EMBL" id="CAI2373356.1"/>
    </source>
</evidence>
<dbReference type="GO" id="GO:0016298">
    <property type="term" value="F:lipase activity"/>
    <property type="evidence" value="ECO:0007669"/>
    <property type="project" value="UniProtKB-ARBA"/>
</dbReference>
<keyword evidence="8" id="KW-1185">Reference proteome</keyword>
<feature type="active site" description="Nucleophile" evidence="4">
    <location>
        <position position="67"/>
    </location>
</feature>
<evidence type="ECO:0000256" key="2">
    <source>
        <dbReference type="ARBA" id="ARBA00022963"/>
    </source>
</evidence>
<feature type="chain" id="PRO_5041985755" description="PNPLA domain-containing protein" evidence="5">
    <location>
        <begin position="21"/>
        <end position="349"/>
    </location>
</feature>
<dbReference type="Pfam" id="PF01734">
    <property type="entry name" value="Patatin"/>
    <property type="match status" value="1"/>
</dbReference>
<dbReference type="PROSITE" id="PS51635">
    <property type="entry name" value="PNPLA"/>
    <property type="match status" value="1"/>
</dbReference>
<protein>
    <recommendedName>
        <fullName evidence="6">PNPLA domain-containing protein</fullName>
    </recommendedName>
</protein>